<sequence length="297" mass="31429">MLNISSLTTESRNDATTHLDDMSVDELLSVMNAEDAKVAAAVQQELPAIRKVVIAAISAFQQKGRLIYIGAGTSGRLGVLDAAECIPTFGTPSDLVNGVIAGGKAAIQSAVEGAEDNGLLAKLDLSRLKVGPRDMVVGISASGRTPYVISGLKHAKKHGAMTASISCNKRAAMSRFADLSIEVDVGPEVLTGSTRLKAGTAQKMILNMISTASMIGIGKVYKNLMVDVQPTNEKLIERSKRIIAEAAEIDLSLAEQYYKKANGDVKKAIIMALLQCDLQSAEKRLATSGGVVRRALY</sequence>
<comment type="pathway">
    <text evidence="12">Amino-sugar metabolism; N-acetylmuramate degradation.</text>
</comment>
<dbReference type="InterPro" id="IPR040190">
    <property type="entry name" value="MURQ/GCKR"/>
</dbReference>
<evidence type="ECO:0000256" key="9">
    <source>
        <dbReference type="ARBA" id="ARBA00070061"/>
    </source>
</evidence>
<dbReference type="Gene3D" id="1.10.8.1080">
    <property type="match status" value="1"/>
</dbReference>
<reference evidence="17" key="2">
    <citation type="submission" date="2017-03" db="EMBL/GenBank/DDBJ databases">
        <title>Bacillus sp. V-88(T) DSM27956, whole genome shotgun sequencing project.</title>
        <authorList>
            <person name="Dastager S.G."/>
            <person name="Neurgaonkar P.S."/>
            <person name="Dharne M.S."/>
        </authorList>
    </citation>
    <scope>NUCLEOTIDE SEQUENCE [LARGE SCALE GENOMIC DNA]</scope>
    <source>
        <strain evidence="17">DSM 25145</strain>
    </source>
</reference>
<dbReference type="Gene3D" id="3.40.50.10490">
    <property type="entry name" value="Glucose-6-phosphate isomerase like protein, domain 1"/>
    <property type="match status" value="1"/>
</dbReference>
<dbReference type="InterPro" id="IPR001347">
    <property type="entry name" value="SIS_dom"/>
</dbReference>
<evidence type="ECO:0000256" key="1">
    <source>
        <dbReference type="ARBA" id="ARBA00011738"/>
    </source>
</evidence>
<dbReference type="GO" id="GO:0097173">
    <property type="term" value="P:N-acetylmuramic acid catabolic process"/>
    <property type="evidence" value="ECO:0007669"/>
    <property type="project" value="UniProtKB-UniPathway"/>
</dbReference>
<evidence type="ECO:0000256" key="5">
    <source>
        <dbReference type="ARBA" id="ARBA00060595"/>
    </source>
</evidence>
<evidence type="ECO:0000256" key="12">
    <source>
        <dbReference type="HAMAP-Rule" id="MF_00068"/>
    </source>
</evidence>
<dbReference type="GO" id="GO:0046348">
    <property type="term" value="P:amino sugar catabolic process"/>
    <property type="evidence" value="ECO:0007669"/>
    <property type="project" value="InterPro"/>
</dbReference>
<dbReference type="OrthoDB" id="9813395at2"/>
<evidence type="ECO:0000313" key="15">
    <source>
        <dbReference type="EMBL" id="SIR24007.1"/>
    </source>
</evidence>
<dbReference type="CDD" id="cd05007">
    <property type="entry name" value="SIS_Etherase"/>
    <property type="match status" value="1"/>
</dbReference>
<dbReference type="NCBIfam" id="NF009222">
    <property type="entry name" value="PRK12570.1"/>
    <property type="match status" value="1"/>
</dbReference>
<dbReference type="NCBIfam" id="TIGR00274">
    <property type="entry name" value="N-acetylmuramic acid 6-phosphate etherase"/>
    <property type="match status" value="1"/>
</dbReference>
<dbReference type="InterPro" id="IPR046348">
    <property type="entry name" value="SIS_dom_sf"/>
</dbReference>
<dbReference type="RefSeq" id="WP_045852267.1">
    <property type="nucleotide sequence ID" value="NZ_FTLX01000006.1"/>
</dbReference>
<proteinExistence type="inferred from homology"/>
<accession>A0A1N6ZB37</accession>
<feature type="active site" evidence="12">
    <location>
        <position position="115"/>
    </location>
</feature>
<gene>
    <name evidence="12" type="primary">murQ</name>
    <name evidence="14" type="ORF">B1B05_13340</name>
    <name evidence="15" type="ORF">SAMN05443094_106161</name>
</gene>
<dbReference type="FunFam" id="1.10.8.1080:FF:000001">
    <property type="entry name" value="N-acetylmuramic acid 6-phosphate etherase"/>
    <property type="match status" value="1"/>
</dbReference>
<protein>
    <recommendedName>
        <fullName evidence="9 12">N-acetylmuramic acid 6-phosphate etherase</fullName>
        <shortName evidence="12">MurNAc-6-P etherase</shortName>
        <ecNumber evidence="8 12">4.2.1.126</ecNumber>
    </recommendedName>
    <alternativeName>
        <fullName evidence="11 12">N-acetylmuramic acid 6-phosphate hydrolase</fullName>
    </alternativeName>
    <alternativeName>
        <fullName evidence="10 12">N-acetylmuramic acid 6-phosphate lyase</fullName>
    </alternativeName>
</protein>
<dbReference type="InterPro" id="IPR005488">
    <property type="entry name" value="Etherase_MurQ"/>
</dbReference>
<dbReference type="PROSITE" id="PS51464">
    <property type="entry name" value="SIS"/>
    <property type="match status" value="1"/>
</dbReference>
<evidence type="ECO:0000256" key="11">
    <source>
        <dbReference type="ARBA" id="ARBA00084049"/>
    </source>
</evidence>
<evidence type="ECO:0000256" key="6">
    <source>
        <dbReference type="ARBA" id="ARBA00060672"/>
    </source>
</evidence>
<evidence type="ECO:0000259" key="13">
    <source>
        <dbReference type="PROSITE" id="PS51464"/>
    </source>
</evidence>
<organism evidence="15 16">
    <name type="scientific">Domibacillus enclensis</name>
    <dbReference type="NCBI Taxonomy" id="1017273"/>
    <lineage>
        <taxon>Bacteria</taxon>
        <taxon>Bacillati</taxon>
        <taxon>Bacillota</taxon>
        <taxon>Bacilli</taxon>
        <taxon>Bacillales</taxon>
        <taxon>Bacillaceae</taxon>
        <taxon>Domibacillus</taxon>
    </lineage>
</organism>
<dbReference type="PROSITE" id="PS01272">
    <property type="entry name" value="GCKR"/>
    <property type="match status" value="1"/>
</dbReference>
<dbReference type="PANTHER" id="PTHR10088:SF4">
    <property type="entry name" value="GLUCOKINASE REGULATORY PROTEIN"/>
    <property type="match status" value="1"/>
</dbReference>
<dbReference type="EC" id="4.2.1.126" evidence="8 12"/>
<feature type="domain" description="SIS" evidence="13">
    <location>
        <begin position="56"/>
        <end position="219"/>
    </location>
</feature>
<dbReference type="SUPFAM" id="SSF53697">
    <property type="entry name" value="SIS domain"/>
    <property type="match status" value="1"/>
</dbReference>
<dbReference type="GO" id="GO:0009254">
    <property type="term" value="P:peptidoglycan turnover"/>
    <property type="evidence" value="ECO:0007669"/>
    <property type="project" value="TreeGrafter"/>
</dbReference>
<keyword evidence="2 12" id="KW-0456">Lyase</keyword>
<evidence type="ECO:0000256" key="2">
    <source>
        <dbReference type="ARBA" id="ARBA00023239"/>
    </source>
</evidence>
<dbReference type="AlphaFoldDB" id="A0A1N6ZB37"/>
<evidence type="ECO:0000256" key="4">
    <source>
        <dbReference type="ARBA" id="ARBA00051747"/>
    </source>
</evidence>
<reference evidence="15 16" key="1">
    <citation type="submission" date="2017-01" db="EMBL/GenBank/DDBJ databases">
        <authorList>
            <person name="Mah S.A."/>
            <person name="Swanson W.J."/>
            <person name="Moy G.W."/>
            <person name="Vacquier V.D."/>
        </authorList>
    </citation>
    <scope>NUCLEOTIDE SEQUENCE [LARGE SCALE GENOMIC DNA]</scope>
    <source>
        <strain evidence="15 16">NIO-1016</strain>
    </source>
</reference>
<evidence type="ECO:0000313" key="14">
    <source>
        <dbReference type="EMBL" id="OXS76647.1"/>
    </source>
</evidence>
<reference evidence="14" key="3">
    <citation type="submission" date="2017-03" db="EMBL/GenBank/DDBJ databases">
        <authorList>
            <person name="Dastager S.G."/>
            <person name="Neurgaonkar P.S."/>
            <person name="Dharne M.S."/>
        </authorList>
    </citation>
    <scope>NUCLEOTIDE SEQUENCE</scope>
    <source>
        <strain evidence="14">DSM 25145</strain>
    </source>
</reference>
<comment type="pathway">
    <text evidence="6">Cell wall biogenesis.</text>
</comment>
<evidence type="ECO:0000256" key="3">
    <source>
        <dbReference type="ARBA" id="ARBA00023277"/>
    </source>
</evidence>
<dbReference type="Pfam" id="PF22645">
    <property type="entry name" value="GKRP_SIS_N"/>
    <property type="match status" value="1"/>
</dbReference>
<comment type="miscellaneous">
    <text evidence="12">A lyase-type mechanism (elimination/hydration) is suggested for the cleavage of the lactyl ether bond of MurNAc 6-phosphate, with the formation of an alpha,beta-unsaturated aldehyde intermediate with (E)-stereochemistry, followed by the syn addition of water to give product.</text>
</comment>
<dbReference type="EMBL" id="MWSK01000006">
    <property type="protein sequence ID" value="OXS76647.1"/>
    <property type="molecule type" value="Genomic_DNA"/>
</dbReference>
<keyword evidence="17" id="KW-1185">Reference proteome</keyword>
<comment type="similarity">
    <text evidence="7 12">Belongs to the GCKR-like family. MurNAc-6-P etherase subfamily.</text>
</comment>
<dbReference type="Proteomes" id="UP000215545">
    <property type="component" value="Unassembled WGS sequence"/>
</dbReference>
<evidence type="ECO:0000313" key="17">
    <source>
        <dbReference type="Proteomes" id="UP000215545"/>
    </source>
</evidence>
<dbReference type="GO" id="GO:0097367">
    <property type="term" value="F:carbohydrate derivative binding"/>
    <property type="evidence" value="ECO:0007669"/>
    <property type="project" value="InterPro"/>
</dbReference>
<comment type="function">
    <text evidence="12">Specifically catalyzes the cleavage of the D-lactyl ether substituent of MurNAc 6-phosphate, producing GlcNAc 6-phosphate and D-lactate.</text>
</comment>
<dbReference type="FunFam" id="3.40.50.10490:FF:000014">
    <property type="entry name" value="N-acetylmuramic acid 6-phosphate etherase"/>
    <property type="match status" value="1"/>
</dbReference>
<dbReference type="PANTHER" id="PTHR10088">
    <property type="entry name" value="GLUCOKINASE REGULATORY PROTEIN"/>
    <property type="match status" value="1"/>
</dbReference>
<comment type="subunit">
    <text evidence="1 12">Homodimer.</text>
</comment>
<dbReference type="GO" id="GO:0016803">
    <property type="term" value="F:ether hydrolase activity"/>
    <property type="evidence" value="ECO:0007669"/>
    <property type="project" value="TreeGrafter"/>
</dbReference>
<dbReference type="STRING" id="1017273.SAMN05443094_106161"/>
<name>A0A1N6ZB37_9BACI</name>
<evidence type="ECO:0000256" key="8">
    <source>
        <dbReference type="ARBA" id="ARBA00067056"/>
    </source>
</evidence>
<dbReference type="EMBL" id="FTLX01000006">
    <property type="protein sequence ID" value="SIR24007.1"/>
    <property type="molecule type" value="Genomic_DNA"/>
</dbReference>
<dbReference type="InterPro" id="IPR005486">
    <property type="entry name" value="Glucokinase_regulatory_CS"/>
</dbReference>
<evidence type="ECO:0000256" key="7">
    <source>
        <dbReference type="ARBA" id="ARBA00061234"/>
    </source>
</evidence>
<keyword evidence="3 12" id="KW-0119">Carbohydrate metabolism</keyword>
<dbReference type="GO" id="GO:0016835">
    <property type="term" value="F:carbon-oxygen lyase activity"/>
    <property type="evidence" value="ECO:0007669"/>
    <property type="project" value="UniProtKB-UniRule"/>
</dbReference>
<comment type="catalytic activity">
    <reaction evidence="4 12">
        <text>N-acetyl-D-muramate 6-phosphate + H2O = N-acetyl-D-glucosamine 6-phosphate + (R)-lactate</text>
        <dbReference type="Rhea" id="RHEA:26410"/>
        <dbReference type="ChEBI" id="CHEBI:15377"/>
        <dbReference type="ChEBI" id="CHEBI:16004"/>
        <dbReference type="ChEBI" id="CHEBI:57513"/>
        <dbReference type="ChEBI" id="CHEBI:58722"/>
        <dbReference type="EC" id="4.2.1.126"/>
    </reaction>
</comment>
<dbReference type="UniPathway" id="UPA00342"/>
<dbReference type="HAMAP" id="MF_00068">
    <property type="entry name" value="MurQ"/>
    <property type="match status" value="1"/>
</dbReference>
<dbReference type="Proteomes" id="UP000186385">
    <property type="component" value="Unassembled WGS sequence"/>
</dbReference>
<evidence type="ECO:0000313" key="16">
    <source>
        <dbReference type="Proteomes" id="UP000186385"/>
    </source>
</evidence>
<comment type="pathway">
    <text evidence="5">Amino-sugar metabolism; 1,6-anhydro-N-acetylmuramate degradation.</text>
</comment>
<evidence type="ECO:0000256" key="10">
    <source>
        <dbReference type="ARBA" id="ARBA00077905"/>
    </source>
</evidence>
<dbReference type="NCBIfam" id="NF003915">
    <property type="entry name" value="PRK05441.1"/>
    <property type="match status" value="1"/>
</dbReference>
<feature type="active site" description="Proton donor" evidence="12">
    <location>
        <position position="84"/>
    </location>
</feature>